<reference evidence="1" key="1">
    <citation type="journal article" date="2015" name="Nature">
        <title>Complex archaea that bridge the gap between prokaryotes and eukaryotes.</title>
        <authorList>
            <person name="Spang A."/>
            <person name="Saw J.H."/>
            <person name="Jorgensen S.L."/>
            <person name="Zaremba-Niedzwiedzka K."/>
            <person name="Martijn J."/>
            <person name="Lind A.E."/>
            <person name="van Eijk R."/>
            <person name="Schleper C."/>
            <person name="Guy L."/>
            <person name="Ettema T.J."/>
        </authorList>
    </citation>
    <scope>NUCLEOTIDE SEQUENCE</scope>
</reference>
<gene>
    <name evidence="1" type="ORF">LCGC14_1711930</name>
</gene>
<dbReference type="AlphaFoldDB" id="A0A0F9HFF6"/>
<organism evidence="1">
    <name type="scientific">marine sediment metagenome</name>
    <dbReference type="NCBI Taxonomy" id="412755"/>
    <lineage>
        <taxon>unclassified sequences</taxon>
        <taxon>metagenomes</taxon>
        <taxon>ecological metagenomes</taxon>
    </lineage>
</organism>
<name>A0A0F9HFF6_9ZZZZ</name>
<dbReference type="EMBL" id="LAZR01015279">
    <property type="protein sequence ID" value="KKM13862.1"/>
    <property type="molecule type" value="Genomic_DNA"/>
</dbReference>
<protein>
    <recommendedName>
        <fullName evidence="2">Methyltransferase type 11 domain-containing protein</fullName>
    </recommendedName>
</protein>
<evidence type="ECO:0008006" key="2">
    <source>
        <dbReference type="Google" id="ProtNLM"/>
    </source>
</evidence>
<proteinExistence type="predicted"/>
<accession>A0A0F9HFF6</accession>
<sequence length="308" mass="35647">MPARNATLGLEGQVPDKHTYEDRVVGPDGIQVIHCQTCRFAHQYPIPDPGELAEMYKTSFWEDYKPEALQQVVEQQDWWHMTYTDWLMMLHTHQPGTGNLLDVGCGYGYFAKSADDMGWLVDGVDISPKAVSYADSVVPTAAFYCRPWEEHEGRYQVVSVLWLIEHLNDPQAFLAKVRNWLDDDGLFLVVAPNEWTEAQQLADEKAANPRWWIDPTHINYFNFDGMEALLERNGFKVLDKMATYPMERFIHIDLDYTADDGLGRICHRLVEQMEDRSDQKARMKTYRAMAEQGEGRDMVILAQKQDYE</sequence>
<comment type="caution">
    <text evidence="1">The sequence shown here is derived from an EMBL/GenBank/DDBJ whole genome shotgun (WGS) entry which is preliminary data.</text>
</comment>
<dbReference type="InterPro" id="IPR029063">
    <property type="entry name" value="SAM-dependent_MTases_sf"/>
</dbReference>
<dbReference type="PANTHER" id="PTHR43861">
    <property type="entry name" value="TRANS-ACONITATE 2-METHYLTRANSFERASE-RELATED"/>
    <property type="match status" value="1"/>
</dbReference>
<dbReference type="Gene3D" id="3.40.50.150">
    <property type="entry name" value="Vaccinia Virus protein VP39"/>
    <property type="match status" value="1"/>
</dbReference>
<dbReference type="CDD" id="cd02440">
    <property type="entry name" value="AdoMet_MTases"/>
    <property type="match status" value="1"/>
</dbReference>
<evidence type="ECO:0000313" key="1">
    <source>
        <dbReference type="EMBL" id="KKM13862.1"/>
    </source>
</evidence>
<dbReference type="PANTHER" id="PTHR43861:SF6">
    <property type="entry name" value="METHYLTRANSFERASE TYPE 11"/>
    <property type="match status" value="1"/>
</dbReference>
<dbReference type="SUPFAM" id="SSF53335">
    <property type="entry name" value="S-adenosyl-L-methionine-dependent methyltransferases"/>
    <property type="match status" value="1"/>
</dbReference>
<dbReference type="Pfam" id="PF13489">
    <property type="entry name" value="Methyltransf_23"/>
    <property type="match status" value="1"/>
</dbReference>